<feature type="transmembrane region" description="Helical" evidence="1">
    <location>
        <begin position="352"/>
        <end position="373"/>
    </location>
</feature>
<proteinExistence type="predicted"/>
<feature type="transmembrane region" description="Helical" evidence="1">
    <location>
        <begin position="319"/>
        <end position="340"/>
    </location>
</feature>
<dbReference type="Proteomes" id="UP001281731">
    <property type="component" value="Unassembled WGS sequence"/>
</dbReference>
<feature type="transmembrane region" description="Helical" evidence="1">
    <location>
        <begin position="487"/>
        <end position="508"/>
    </location>
</feature>
<evidence type="ECO:0000313" key="4">
    <source>
        <dbReference type="Proteomes" id="UP001275049"/>
    </source>
</evidence>
<dbReference type="InterPro" id="IPR018674">
    <property type="entry name" value="DUF2142_membrane"/>
</dbReference>
<comment type="caution">
    <text evidence="3">The sequence shown here is derived from an EMBL/GenBank/DDBJ whole genome shotgun (WGS) entry which is preliminary data.</text>
</comment>
<feature type="transmembrane region" description="Helical" evidence="1">
    <location>
        <begin position="409"/>
        <end position="425"/>
    </location>
</feature>
<feature type="transmembrane region" description="Helical" evidence="1">
    <location>
        <begin position="380"/>
        <end position="397"/>
    </location>
</feature>
<keyword evidence="4" id="KW-1185">Reference proteome</keyword>
<reference evidence="3 4" key="1">
    <citation type="submission" date="2023-10" db="EMBL/GenBank/DDBJ databases">
        <title>Whole Genome based description of the genera Actinobaculum and Actinotignum reveals a complex phylogenetic relationship within the species included in the genus Actinotignum.</title>
        <authorList>
            <person name="Jensen C.S."/>
            <person name="Dargis R."/>
            <person name="Kemp M."/>
            <person name="Christensen J.J."/>
        </authorList>
    </citation>
    <scope>NUCLEOTIDE SEQUENCE</scope>
    <source>
        <strain evidence="3">SLA_B511</strain>
        <strain evidence="2 4">SLA_B974</strain>
    </source>
</reference>
<dbReference type="RefSeq" id="WP_320755102.1">
    <property type="nucleotide sequence ID" value="NZ_JAWNGA010000004.1"/>
</dbReference>
<feature type="transmembrane region" description="Helical" evidence="1">
    <location>
        <begin position="437"/>
        <end position="460"/>
    </location>
</feature>
<evidence type="ECO:0000256" key="1">
    <source>
        <dbReference type="SAM" id="Phobius"/>
    </source>
</evidence>
<dbReference type="AlphaFoldDB" id="A0AAW9HK19"/>
<gene>
    <name evidence="3" type="ORF">R6G80_00080</name>
    <name evidence="2" type="ORF">R6G86_03490</name>
</gene>
<feature type="transmembrane region" description="Helical" evidence="1">
    <location>
        <begin position="163"/>
        <end position="183"/>
    </location>
</feature>
<protein>
    <submittedName>
        <fullName evidence="3">DUF2142 domain-containing protein</fullName>
    </submittedName>
</protein>
<name>A0AAW9HK19_9ACTO</name>
<keyword evidence="1" id="KW-0472">Membrane</keyword>
<evidence type="ECO:0000313" key="2">
    <source>
        <dbReference type="EMBL" id="MDY5132808.1"/>
    </source>
</evidence>
<dbReference type="Pfam" id="PF09913">
    <property type="entry name" value="DUF2142"/>
    <property type="match status" value="1"/>
</dbReference>
<evidence type="ECO:0000313" key="3">
    <source>
        <dbReference type="EMBL" id="MDY5154132.1"/>
    </source>
</evidence>
<feature type="transmembrane region" description="Helical" evidence="1">
    <location>
        <begin position="240"/>
        <end position="268"/>
    </location>
</feature>
<sequence>MMMQHAKTEPRPLLRGVAIREGVRRLHIVPVLIGFLFYVVGAVWVWASPIVATSDDDYHLTSTWCPRPFESSGCEYRLRQTPKPTNVWGHLSDVEVKVPSILRDAGCKNFKTDVSAACMNNLSEKSYFFSDRVDDGGYPYGFYHINHLFVTSHVITSILVMRLFNWTLIYALCVGVMICAPVAYRRPIILTALFTAIPMGTYYIASNNPSSWAIGGLFIFATATVSALHSAGKRRCILMAIALVGALLCTMARADASFFIWITSLAIWISQPWKREYRNIAILTAVVSVWGLIVYASLDKNFILAVNEPDADKSIFIILLRNIFNLPSIIAGFYGLAPYHPGMSDAPLHLNSYVFSYATLGIMLAIGATAYSLRKFLSTGLLFGATVGMPVLVMTMKKMASLQPFQPRYVMPLFIVCVFLHLLPTEKREIDLKRSQWLFAGVCIFFIQHLAVEFVVMRYVRGNKNLGFSLNKGVEWWWTNFPLSPNGLWLLSSVSCVILLCLLTPYVCNSKKGKVAGQGTSSSMVEHEQEIHSDRKTRGDFIVEQSVTDTQNKEEIQQQKVKYSTVGSQ</sequence>
<keyword evidence="1" id="KW-0812">Transmembrane</keyword>
<dbReference type="EMBL" id="JAWNGC010000001">
    <property type="protein sequence ID" value="MDY5154132.1"/>
    <property type="molecule type" value="Genomic_DNA"/>
</dbReference>
<feature type="transmembrane region" description="Helical" evidence="1">
    <location>
        <begin position="188"/>
        <end position="205"/>
    </location>
</feature>
<dbReference type="Proteomes" id="UP001275049">
    <property type="component" value="Unassembled WGS sequence"/>
</dbReference>
<accession>A0AAW9HK19</accession>
<feature type="transmembrane region" description="Helical" evidence="1">
    <location>
        <begin position="211"/>
        <end position="228"/>
    </location>
</feature>
<dbReference type="EMBL" id="JAWNGA010000004">
    <property type="protein sequence ID" value="MDY5132808.1"/>
    <property type="molecule type" value="Genomic_DNA"/>
</dbReference>
<feature type="transmembrane region" description="Helical" evidence="1">
    <location>
        <begin position="28"/>
        <end position="47"/>
    </location>
</feature>
<feature type="transmembrane region" description="Helical" evidence="1">
    <location>
        <begin position="280"/>
        <end position="298"/>
    </location>
</feature>
<organism evidence="3 5">
    <name type="scientific">Actinotignum urinale</name>
    <dbReference type="NCBI Taxonomy" id="190146"/>
    <lineage>
        <taxon>Bacteria</taxon>
        <taxon>Bacillati</taxon>
        <taxon>Actinomycetota</taxon>
        <taxon>Actinomycetes</taxon>
        <taxon>Actinomycetales</taxon>
        <taxon>Actinomycetaceae</taxon>
        <taxon>Actinotignum</taxon>
    </lineage>
</organism>
<evidence type="ECO:0000313" key="5">
    <source>
        <dbReference type="Proteomes" id="UP001281731"/>
    </source>
</evidence>
<keyword evidence="1" id="KW-1133">Transmembrane helix</keyword>